<name>A0AAV7EJP9_ARIFI</name>
<dbReference type="EMBL" id="JAINDJ010000005">
    <property type="protein sequence ID" value="KAG9447438.1"/>
    <property type="molecule type" value="Genomic_DNA"/>
</dbReference>
<keyword evidence="2" id="KW-1185">Reference proteome</keyword>
<proteinExistence type="predicted"/>
<dbReference type="PANTHER" id="PTHR34133">
    <property type="entry name" value="OS07G0633000 PROTEIN"/>
    <property type="match status" value="1"/>
</dbReference>
<accession>A0AAV7EJP9</accession>
<sequence length="292" mass="32789">MGEVAAGVFFKCQQRLSPSGDDRGTLSEYYMPNSGLRVRNSGFRTAGVARDRNNVRRQCARRNARGNPVMSLDAGSNSGKMSTFCSCIATDLPLQESSGASFDEYLEDRSRVFRAMFPEENRSRRLNEEEWRIQMLPLDFLFLSVRPVVDMRLRSISHAEDYPPGIPQTVNRVLHLKATRWELRGLDSMVKPTHFALGVQGTLYSHKHGPRSRLKGHLEMSISCILPPALALVPQDVLKNVSESVLRRLVENMKQKVDQSLVSDFGSFRRERLRAASSQSQSVSPSTAVDST</sequence>
<dbReference type="InterPro" id="IPR018971">
    <property type="entry name" value="DUF1997"/>
</dbReference>
<dbReference type="AlphaFoldDB" id="A0AAV7EJP9"/>
<comment type="caution">
    <text evidence="1">The sequence shown here is derived from an EMBL/GenBank/DDBJ whole genome shotgun (WGS) entry which is preliminary data.</text>
</comment>
<dbReference type="Pfam" id="PF09366">
    <property type="entry name" value="DUF1997"/>
    <property type="match status" value="1"/>
</dbReference>
<dbReference type="Proteomes" id="UP000825729">
    <property type="component" value="Unassembled WGS sequence"/>
</dbReference>
<protein>
    <submittedName>
        <fullName evidence="1">Uncharacterized protein</fullName>
    </submittedName>
</protein>
<gene>
    <name evidence="1" type="ORF">H6P81_013566</name>
</gene>
<reference evidence="1 2" key="1">
    <citation type="submission" date="2021-07" db="EMBL/GenBank/DDBJ databases">
        <title>The Aristolochia fimbriata genome: insights into angiosperm evolution, floral development and chemical biosynthesis.</title>
        <authorList>
            <person name="Jiao Y."/>
        </authorList>
    </citation>
    <scope>NUCLEOTIDE SEQUENCE [LARGE SCALE GENOMIC DNA]</scope>
    <source>
        <strain evidence="1">IBCAS-2021</strain>
        <tissue evidence="1">Leaf</tissue>
    </source>
</reference>
<dbReference type="PANTHER" id="PTHR34133:SF8">
    <property type="entry name" value="OS07G0633000 PROTEIN"/>
    <property type="match status" value="1"/>
</dbReference>
<organism evidence="1 2">
    <name type="scientific">Aristolochia fimbriata</name>
    <name type="common">White veined hardy Dutchman's pipe vine</name>
    <dbReference type="NCBI Taxonomy" id="158543"/>
    <lineage>
        <taxon>Eukaryota</taxon>
        <taxon>Viridiplantae</taxon>
        <taxon>Streptophyta</taxon>
        <taxon>Embryophyta</taxon>
        <taxon>Tracheophyta</taxon>
        <taxon>Spermatophyta</taxon>
        <taxon>Magnoliopsida</taxon>
        <taxon>Magnoliidae</taxon>
        <taxon>Piperales</taxon>
        <taxon>Aristolochiaceae</taxon>
        <taxon>Aristolochia</taxon>
    </lineage>
</organism>
<evidence type="ECO:0000313" key="2">
    <source>
        <dbReference type="Proteomes" id="UP000825729"/>
    </source>
</evidence>
<evidence type="ECO:0000313" key="1">
    <source>
        <dbReference type="EMBL" id="KAG9447438.1"/>
    </source>
</evidence>